<sequence>MNDWTAWTAEGANAEVNYRRELLMAVAATAHLHRPDESWVTLQRAEAGLADLVTDDEEPELGPEHARPARRRLATWFARRTRPAATAATAGKRACTA</sequence>
<dbReference type="Proteomes" id="UP001205311">
    <property type="component" value="Unassembled WGS sequence"/>
</dbReference>
<name>A0ABT1HQE2_STRSD</name>
<dbReference type="RefSeq" id="WP_253668675.1">
    <property type="nucleotide sequence ID" value="NZ_JAMTCP010000005.1"/>
</dbReference>
<evidence type="ECO:0000313" key="2">
    <source>
        <dbReference type="Proteomes" id="UP001205311"/>
    </source>
</evidence>
<reference evidence="1 2" key="1">
    <citation type="submission" date="2022-06" db="EMBL/GenBank/DDBJ databases">
        <title>Genomic Encyclopedia of Archaeal and Bacterial Type Strains, Phase II (KMG-II): from individual species to whole genera.</title>
        <authorList>
            <person name="Goeker M."/>
        </authorList>
    </citation>
    <scope>NUCLEOTIDE SEQUENCE [LARGE SCALE GENOMIC DNA]</scope>
    <source>
        <strain evidence="1 2">DSM 40477</strain>
    </source>
</reference>
<comment type="caution">
    <text evidence="1">The sequence shown here is derived from an EMBL/GenBank/DDBJ whole genome shotgun (WGS) entry which is preliminary data.</text>
</comment>
<proteinExistence type="predicted"/>
<keyword evidence="2" id="KW-1185">Reference proteome</keyword>
<evidence type="ECO:0000313" key="1">
    <source>
        <dbReference type="EMBL" id="MCP2257725.1"/>
    </source>
</evidence>
<gene>
    <name evidence="1" type="ORF">LX15_001411</name>
</gene>
<protein>
    <submittedName>
        <fullName evidence="1">Uncharacterized protein</fullName>
    </submittedName>
</protein>
<accession>A0ABT1HQE2</accession>
<dbReference type="EMBL" id="JAMTCP010000005">
    <property type="protein sequence ID" value="MCP2257725.1"/>
    <property type="molecule type" value="Genomic_DNA"/>
</dbReference>
<organism evidence="1 2">
    <name type="scientific">Streptoalloteichus tenebrarius (strain ATCC 17920 / DSM 40477 / JCM 4838 / CBS 697.72 / NBRC 16177 / NCIMB 11028 / NRRL B-12390 / A12253. 1 / ISP 5477)</name>
    <name type="common">Streptomyces tenebrarius</name>
    <dbReference type="NCBI Taxonomy" id="1933"/>
    <lineage>
        <taxon>Bacteria</taxon>
        <taxon>Bacillati</taxon>
        <taxon>Actinomycetota</taxon>
        <taxon>Actinomycetes</taxon>
        <taxon>Pseudonocardiales</taxon>
        <taxon>Pseudonocardiaceae</taxon>
        <taxon>Streptoalloteichus</taxon>
    </lineage>
</organism>